<feature type="domain" description="YCII-related" evidence="2">
    <location>
        <begin position="31"/>
        <end position="99"/>
    </location>
</feature>
<sequence>MTEYLIYFNQQWVGDHTEEWFRGRGPLARAVIDDLHAAGQYVFAGGLVEEVEEAFSADATSGTLSFTDGPFTESKEWLGGLTIVDVPDEETARMWAGRIAEACGWPQEVRRFKPRGPSV</sequence>
<evidence type="ECO:0000259" key="2">
    <source>
        <dbReference type="Pfam" id="PF03795"/>
    </source>
</evidence>
<comment type="caution">
    <text evidence="3">The sequence shown here is derived from an EMBL/GenBank/DDBJ whole genome shotgun (WGS) entry which is preliminary data.</text>
</comment>
<keyword evidence="4" id="KW-1185">Reference proteome</keyword>
<dbReference type="Pfam" id="PF03795">
    <property type="entry name" value="YCII"/>
    <property type="match status" value="1"/>
</dbReference>
<accession>A0A7W3J1H6</accession>
<evidence type="ECO:0000256" key="1">
    <source>
        <dbReference type="ARBA" id="ARBA00007689"/>
    </source>
</evidence>
<dbReference type="EMBL" id="JACGXA010000001">
    <property type="protein sequence ID" value="MBA8804578.1"/>
    <property type="molecule type" value="Genomic_DNA"/>
</dbReference>
<dbReference type="AlphaFoldDB" id="A0A7W3J1H6"/>
<comment type="similarity">
    <text evidence="1">Belongs to the YciI family.</text>
</comment>
<name>A0A7W3J1H6_9ACTN</name>
<evidence type="ECO:0000313" key="4">
    <source>
        <dbReference type="Proteomes" id="UP000580910"/>
    </source>
</evidence>
<dbReference type="Proteomes" id="UP000580910">
    <property type="component" value="Unassembled WGS sequence"/>
</dbReference>
<dbReference type="InterPro" id="IPR005545">
    <property type="entry name" value="YCII"/>
</dbReference>
<evidence type="ECO:0000313" key="3">
    <source>
        <dbReference type="EMBL" id="MBA8804578.1"/>
    </source>
</evidence>
<gene>
    <name evidence="3" type="ORF">FB382_002869</name>
</gene>
<dbReference type="InterPro" id="IPR011008">
    <property type="entry name" value="Dimeric_a/b-barrel"/>
</dbReference>
<dbReference type="Gene3D" id="3.30.70.1060">
    <property type="entry name" value="Dimeric alpha+beta barrel"/>
    <property type="match status" value="1"/>
</dbReference>
<dbReference type="RefSeq" id="WP_182540194.1">
    <property type="nucleotide sequence ID" value="NZ_JACGXA010000001.1"/>
</dbReference>
<proteinExistence type="inferred from homology"/>
<reference evidence="3 4" key="1">
    <citation type="submission" date="2020-07" db="EMBL/GenBank/DDBJ databases">
        <title>Sequencing the genomes of 1000 actinobacteria strains.</title>
        <authorList>
            <person name="Klenk H.-P."/>
        </authorList>
    </citation>
    <scope>NUCLEOTIDE SEQUENCE [LARGE SCALE GENOMIC DNA]</scope>
    <source>
        <strain evidence="3 4">DSM 21349</strain>
    </source>
</reference>
<dbReference type="SUPFAM" id="SSF54909">
    <property type="entry name" value="Dimeric alpha+beta barrel"/>
    <property type="match status" value="1"/>
</dbReference>
<organism evidence="3 4">
    <name type="scientific">Nocardioides ginsengisegetis</name>
    <dbReference type="NCBI Taxonomy" id="661491"/>
    <lineage>
        <taxon>Bacteria</taxon>
        <taxon>Bacillati</taxon>
        <taxon>Actinomycetota</taxon>
        <taxon>Actinomycetes</taxon>
        <taxon>Propionibacteriales</taxon>
        <taxon>Nocardioidaceae</taxon>
        <taxon>Nocardioides</taxon>
    </lineage>
</organism>
<protein>
    <recommendedName>
        <fullName evidence="2">YCII-related domain-containing protein</fullName>
    </recommendedName>
</protein>